<dbReference type="GO" id="GO:0005524">
    <property type="term" value="F:ATP binding"/>
    <property type="evidence" value="ECO:0007669"/>
    <property type="project" value="InterPro"/>
</dbReference>
<keyword evidence="2" id="KW-0067">ATP-binding</keyword>
<dbReference type="InterPro" id="IPR007694">
    <property type="entry name" value="DNA_helicase_DnaB-like_C"/>
</dbReference>
<accession>A0A6M3LEG8</accession>
<dbReference type="Pfam" id="PF03796">
    <property type="entry name" value="DnaB_C"/>
    <property type="match status" value="1"/>
</dbReference>
<gene>
    <name evidence="2" type="ORF">MM415B04172_0007</name>
</gene>
<reference evidence="2" key="1">
    <citation type="submission" date="2020-03" db="EMBL/GenBank/DDBJ databases">
        <title>The deep terrestrial virosphere.</title>
        <authorList>
            <person name="Holmfeldt K."/>
            <person name="Nilsson E."/>
            <person name="Simone D."/>
            <person name="Lopez-Fernandez M."/>
            <person name="Wu X."/>
            <person name="de Brujin I."/>
            <person name="Lundin D."/>
            <person name="Andersson A."/>
            <person name="Bertilsson S."/>
            <person name="Dopson M."/>
        </authorList>
    </citation>
    <scope>NUCLEOTIDE SEQUENCE</scope>
    <source>
        <strain evidence="2">MM415B04172</strain>
    </source>
</reference>
<dbReference type="EMBL" id="MT143164">
    <property type="protein sequence ID" value="QJA93627.1"/>
    <property type="molecule type" value="Genomic_DNA"/>
</dbReference>
<dbReference type="Gene3D" id="3.40.50.300">
    <property type="entry name" value="P-loop containing nucleotide triphosphate hydrolases"/>
    <property type="match status" value="1"/>
</dbReference>
<dbReference type="GO" id="GO:0003678">
    <property type="term" value="F:DNA helicase activity"/>
    <property type="evidence" value="ECO:0007669"/>
    <property type="project" value="InterPro"/>
</dbReference>
<dbReference type="SUPFAM" id="SSF52540">
    <property type="entry name" value="P-loop containing nucleoside triphosphate hydrolases"/>
    <property type="match status" value="1"/>
</dbReference>
<dbReference type="InterPro" id="IPR027417">
    <property type="entry name" value="P-loop_NTPase"/>
</dbReference>
<keyword evidence="2" id="KW-0347">Helicase</keyword>
<proteinExistence type="predicted"/>
<evidence type="ECO:0000313" key="2">
    <source>
        <dbReference type="EMBL" id="QJA93627.1"/>
    </source>
</evidence>
<keyword evidence="2" id="KW-0378">Hydrolase</keyword>
<name>A0A6M3LEG8_9ZZZZ</name>
<protein>
    <submittedName>
        <fullName evidence="2">Putative helicase</fullName>
    </submittedName>
</protein>
<evidence type="ECO:0000259" key="1">
    <source>
        <dbReference type="Pfam" id="PF03796"/>
    </source>
</evidence>
<feature type="domain" description="SF4 helicase" evidence="1">
    <location>
        <begin position="133"/>
        <end position="181"/>
    </location>
</feature>
<dbReference type="AlphaFoldDB" id="A0A6M3LEG8"/>
<organism evidence="2">
    <name type="scientific">viral metagenome</name>
    <dbReference type="NCBI Taxonomy" id="1070528"/>
    <lineage>
        <taxon>unclassified sequences</taxon>
        <taxon>metagenomes</taxon>
        <taxon>organismal metagenomes</taxon>
    </lineage>
</organism>
<dbReference type="GO" id="GO:0006260">
    <property type="term" value="P:DNA replication"/>
    <property type="evidence" value="ECO:0007669"/>
    <property type="project" value="InterPro"/>
</dbReference>
<keyword evidence="2" id="KW-0547">Nucleotide-binding</keyword>
<sequence length="331" mass="37644">MNIDDLPIHRKLYEAERAELMGEHGAVMAVKIGEWIAIHDDNRPFHRRDVERDILFPISKSDPEHNRFLGEQMNRALRLMVGAGIIERAPNKSFGWYRAVNKELVEQDVQHAEGEAVDIWLPLGLSDVVKLFPGDIAIFAGVPNVGKSAFTLNVAKENAAKDFEVHYFNSEMSSIELRERIEMFGCGWSAWNGVHFYRRSENFHDVVFPGKNIVNIIDFLQVHTDFYAIGATLFEIHKRLNDSICIINMQKNPGNDTALGGFRTLELPRLAIALEYGKCKVVKAKAWRDKSKNPNGSVCQFKLVGGCNLIPHDRIDFKWRTTLEQQQAGVE</sequence>